<feature type="chain" id="PRO_5042879502" evidence="1">
    <location>
        <begin position="24"/>
        <end position="245"/>
    </location>
</feature>
<feature type="signal peptide" evidence="1">
    <location>
        <begin position="1"/>
        <end position="23"/>
    </location>
</feature>
<dbReference type="Proteomes" id="UP001307849">
    <property type="component" value="Unassembled WGS sequence"/>
</dbReference>
<comment type="caution">
    <text evidence="2">The sequence shown here is derived from an EMBL/GenBank/DDBJ whole genome shotgun (WGS) entry which is preliminary data.</text>
</comment>
<dbReference type="EMBL" id="JAVHJM010000003">
    <property type="protein sequence ID" value="KAK6517140.1"/>
    <property type="molecule type" value="Genomic_DNA"/>
</dbReference>
<keyword evidence="3" id="KW-1185">Reference proteome</keyword>
<protein>
    <submittedName>
        <fullName evidence="2">Uncharacterized protein</fullName>
    </submittedName>
</protein>
<keyword evidence="1" id="KW-0732">Signal</keyword>
<dbReference type="AlphaFoldDB" id="A0AAN8RVJ1"/>
<proteinExistence type="predicted"/>
<sequence>MVAFGTISTALAFTAAALPAALAGVQPIDFSDNYVQPGEIRPLYESHGYTFEHFDIIGGLLDTTGHLVHDLLATVGNILGGGRRTKYGHGVGIVGGYDQFKPGRIHHSSGNPFNILGLKTLCCAADISRRCDPVDCRVKLSGYDKPEGGKKIYDHEFYVPKSSHRGKAPVDLDATLDGVINLGAIGIPLSSIVIDIDILDIIDIDVNTDKKHRGRYSYKSRSHSHNNRGLLGLGLLVDLDLDLSL</sequence>
<evidence type="ECO:0000256" key="1">
    <source>
        <dbReference type="SAM" id="SignalP"/>
    </source>
</evidence>
<gene>
    <name evidence="2" type="ORF">TWF506_007016</name>
</gene>
<accession>A0AAN8RVJ1</accession>
<reference evidence="2 3" key="1">
    <citation type="submission" date="2019-10" db="EMBL/GenBank/DDBJ databases">
        <authorList>
            <person name="Palmer J.M."/>
        </authorList>
    </citation>
    <scope>NUCLEOTIDE SEQUENCE [LARGE SCALE GENOMIC DNA]</scope>
    <source>
        <strain evidence="2 3">TWF506</strain>
    </source>
</reference>
<evidence type="ECO:0000313" key="3">
    <source>
        <dbReference type="Proteomes" id="UP001307849"/>
    </source>
</evidence>
<organism evidence="2 3">
    <name type="scientific">Arthrobotrys conoides</name>
    <dbReference type="NCBI Taxonomy" id="74498"/>
    <lineage>
        <taxon>Eukaryota</taxon>
        <taxon>Fungi</taxon>
        <taxon>Dikarya</taxon>
        <taxon>Ascomycota</taxon>
        <taxon>Pezizomycotina</taxon>
        <taxon>Orbiliomycetes</taxon>
        <taxon>Orbiliales</taxon>
        <taxon>Orbiliaceae</taxon>
        <taxon>Arthrobotrys</taxon>
    </lineage>
</organism>
<evidence type="ECO:0000313" key="2">
    <source>
        <dbReference type="EMBL" id="KAK6517140.1"/>
    </source>
</evidence>
<name>A0AAN8RVJ1_9PEZI</name>